<dbReference type="AlphaFoldDB" id="A0A0A8Z8K8"/>
<sequence length="41" mass="4458">MLLPTTGVSREKDHINWPAIASMSSGSPLAPSLHGPPVRYW</sequence>
<feature type="region of interest" description="Disordered" evidence="1">
    <location>
        <begin position="21"/>
        <end position="41"/>
    </location>
</feature>
<reference evidence="2" key="2">
    <citation type="journal article" date="2015" name="Data Brief">
        <title>Shoot transcriptome of the giant reed, Arundo donax.</title>
        <authorList>
            <person name="Barrero R.A."/>
            <person name="Guerrero F.D."/>
            <person name="Moolhuijzen P."/>
            <person name="Goolsby J.A."/>
            <person name="Tidwell J."/>
            <person name="Bellgard S.E."/>
            <person name="Bellgard M.I."/>
        </authorList>
    </citation>
    <scope>NUCLEOTIDE SEQUENCE</scope>
    <source>
        <tissue evidence="2">Shoot tissue taken approximately 20 cm above the soil surface</tissue>
    </source>
</reference>
<protein>
    <submittedName>
        <fullName evidence="2">Uncharacterized protein</fullName>
    </submittedName>
</protein>
<evidence type="ECO:0000313" key="2">
    <source>
        <dbReference type="EMBL" id="JAD33070.1"/>
    </source>
</evidence>
<reference evidence="2" key="1">
    <citation type="submission" date="2014-09" db="EMBL/GenBank/DDBJ databases">
        <authorList>
            <person name="Magalhaes I.L.F."/>
            <person name="Oliveira U."/>
            <person name="Santos F.R."/>
            <person name="Vidigal T.H.D.A."/>
            <person name="Brescovit A.D."/>
            <person name="Santos A.J."/>
        </authorList>
    </citation>
    <scope>NUCLEOTIDE SEQUENCE</scope>
    <source>
        <tissue evidence="2">Shoot tissue taken approximately 20 cm above the soil surface</tissue>
    </source>
</reference>
<accession>A0A0A8Z8K8</accession>
<evidence type="ECO:0000256" key="1">
    <source>
        <dbReference type="SAM" id="MobiDB-lite"/>
    </source>
</evidence>
<dbReference type="EMBL" id="GBRH01264825">
    <property type="protein sequence ID" value="JAD33070.1"/>
    <property type="molecule type" value="Transcribed_RNA"/>
</dbReference>
<name>A0A0A8Z8K8_ARUDO</name>
<organism evidence="2">
    <name type="scientific">Arundo donax</name>
    <name type="common">Giant reed</name>
    <name type="synonym">Donax arundinaceus</name>
    <dbReference type="NCBI Taxonomy" id="35708"/>
    <lineage>
        <taxon>Eukaryota</taxon>
        <taxon>Viridiplantae</taxon>
        <taxon>Streptophyta</taxon>
        <taxon>Embryophyta</taxon>
        <taxon>Tracheophyta</taxon>
        <taxon>Spermatophyta</taxon>
        <taxon>Magnoliopsida</taxon>
        <taxon>Liliopsida</taxon>
        <taxon>Poales</taxon>
        <taxon>Poaceae</taxon>
        <taxon>PACMAD clade</taxon>
        <taxon>Arundinoideae</taxon>
        <taxon>Arundineae</taxon>
        <taxon>Arundo</taxon>
    </lineage>
</organism>
<proteinExistence type="predicted"/>